<dbReference type="SUPFAM" id="SSF63737">
    <property type="entry name" value="Leukotriene A4 hydrolase N-terminal domain"/>
    <property type="match status" value="1"/>
</dbReference>
<accession>A0A0P8ZJA3</accession>
<dbReference type="EMBL" id="CH902627">
    <property type="protein sequence ID" value="KPU74861.1"/>
    <property type="molecule type" value="Genomic_DNA"/>
</dbReference>
<feature type="domain" description="Aminopeptidase N-like N-terminal" evidence="1">
    <location>
        <begin position="37"/>
        <end position="208"/>
    </location>
</feature>
<keyword evidence="3" id="KW-1185">Reference proteome</keyword>
<dbReference type="AlphaFoldDB" id="A0A0P8ZJA3"/>
<dbReference type="InterPro" id="IPR045357">
    <property type="entry name" value="Aminopeptidase_N-like_N"/>
</dbReference>
<evidence type="ECO:0000313" key="2">
    <source>
        <dbReference type="EMBL" id="KPU74861.1"/>
    </source>
</evidence>
<dbReference type="Proteomes" id="UP000007801">
    <property type="component" value="Unassembled WGS sequence"/>
</dbReference>
<reference evidence="2 3" key="1">
    <citation type="journal article" date="2007" name="Nature">
        <title>Evolution of genes and genomes on the Drosophila phylogeny.</title>
        <authorList>
            <consortium name="Drosophila 12 Genomes Consortium"/>
            <person name="Clark A.G."/>
            <person name="Eisen M.B."/>
            <person name="Smith D.R."/>
            <person name="Bergman C.M."/>
            <person name="Oliver B."/>
            <person name="Markow T.A."/>
            <person name="Kaufman T.C."/>
            <person name="Kellis M."/>
            <person name="Gelbart W."/>
            <person name="Iyer V.N."/>
            <person name="Pollard D.A."/>
            <person name="Sackton T.B."/>
            <person name="Larracuente A.M."/>
            <person name="Singh N.D."/>
            <person name="Abad J.P."/>
            <person name="Abt D.N."/>
            <person name="Adryan B."/>
            <person name="Aguade M."/>
            <person name="Akashi H."/>
            <person name="Anderson W.W."/>
            <person name="Aquadro C.F."/>
            <person name="Ardell D.H."/>
            <person name="Arguello R."/>
            <person name="Artieri C.G."/>
            <person name="Barbash D.A."/>
            <person name="Barker D."/>
            <person name="Barsanti P."/>
            <person name="Batterham P."/>
            <person name="Batzoglou S."/>
            <person name="Begun D."/>
            <person name="Bhutkar A."/>
            <person name="Blanco E."/>
            <person name="Bosak S.A."/>
            <person name="Bradley R.K."/>
            <person name="Brand A.D."/>
            <person name="Brent M.R."/>
            <person name="Brooks A.N."/>
            <person name="Brown R.H."/>
            <person name="Butlin R.K."/>
            <person name="Caggese C."/>
            <person name="Calvi B.R."/>
            <person name="Bernardo de Carvalho A."/>
            <person name="Caspi A."/>
            <person name="Castrezana S."/>
            <person name="Celniker S.E."/>
            <person name="Chang J.L."/>
            <person name="Chapple C."/>
            <person name="Chatterji S."/>
            <person name="Chinwalla A."/>
            <person name="Civetta A."/>
            <person name="Clifton S.W."/>
            <person name="Comeron J.M."/>
            <person name="Costello J.C."/>
            <person name="Coyne J.A."/>
            <person name="Daub J."/>
            <person name="David R.G."/>
            <person name="Delcher A.L."/>
            <person name="Delehaunty K."/>
            <person name="Do C.B."/>
            <person name="Ebling H."/>
            <person name="Edwards K."/>
            <person name="Eickbush T."/>
            <person name="Evans J.D."/>
            <person name="Filipski A."/>
            <person name="Findeiss S."/>
            <person name="Freyhult E."/>
            <person name="Fulton L."/>
            <person name="Fulton R."/>
            <person name="Garcia A.C."/>
            <person name="Gardiner A."/>
            <person name="Garfield D.A."/>
            <person name="Garvin B.E."/>
            <person name="Gibson G."/>
            <person name="Gilbert D."/>
            <person name="Gnerre S."/>
            <person name="Godfrey J."/>
            <person name="Good R."/>
            <person name="Gotea V."/>
            <person name="Gravely B."/>
            <person name="Greenberg A.J."/>
            <person name="Griffiths-Jones S."/>
            <person name="Gross S."/>
            <person name="Guigo R."/>
            <person name="Gustafson E.A."/>
            <person name="Haerty W."/>
            <person name="Hahn M.W."/>
            <person name="Halligan D.L."/>
            <person name="Halpern A.L."/>
            <person name="Halter G.M."/>
            <person name="Han M.V."/>
            <person name="Heger A."/>
            <person name="Hillier L."/>
            <person name="Hinrichs A.S."/>
            <person name="Holmes I."/>
            <person name="Hoskins R.A."/>
            <person name="Hubisz M.J."/>
            <person name="Hultmark D."/>
            <person name="Huntley M.A."/>
            <person name="Jaffe D.B."/>
            <person name="Jagadeeshan S."/>
            <person name="Jeck W.R."/>
            <person name="Johnson J."/>
            <person name="Jones C.D."/>
            <person name="Jordan W.C."/>
            <person name="Karpen G.H."/>
            <person name="Kataoka E."/>
            <person name="Keightley P.D."/>
            <person name="Kheradpour P."/>
            <person name="Kirkness E.F."/>
            <person name="Koerich L.B."/>
            <person name="Kristiansen K."/>
            <person name="Kudrna D."/>
            <person name="Kulathinal R.J."/>
            <person name="Kumar S."/>
            <person name="Kwok R."/>
            <person name="Lander E."/>
            <person name="Langley C.H."/>
            <person name="Lapoint R."/>
            <person name="Lazzaro B.P."/>
            <person name="Lee S.J."/>
            <person name="Levesque L."/>
            <person name="Li R."/>
            <person name="Lin C.F."/>
            <person name="Lin M.F."/>
            <person name="Lindblad-Toh K."/>
            <person name="Llopart A."/>
            <person name="Long M."/>
            <person name="Low L."/>
            <person name="Lozovsky E."/>
            <person name="Lu J."/>
            <person name="Luo M."/>
            <person name="Machado C.A."/>
            <person name="Makalowski W."/>
            <person name="Marzo M."/>
            <person name="Matsuda M."/>
            <person name="Matzkin L."/>
            <person name="McAllister B."/>
            <person name="McBride C.S."/>
            <person name="McKernan B."/>
            <person name="McKernan K."/>
            <person name="Mendez-Lago M."/>
            <person name="Minx P."/>
            <person name="Mollenhauer M.U."/>
            <person name="Montooth K."/>
            <person name="Mount S.M."/>
            <person name="Mu X."/>
            <person name="Myers E."/>
            <person name="Negre B."/>
            <person name="Newfeld S."/>
            <person name="Nielsen R."/>
            <person name="Noor M.A."/>
            <person name="O'Grady P."/>
            <person name="Pachter L."/>
            <person name="Papaceit M."/>
            <person name="Parisi M.J."/>
            <person name="Parisi M."/>
            <person name="Parts L."/>
            <person name="Pedersen J.S."/>
            <person name="Pesole G."/>
            <person name="Phillippy A.M."/>
            <person name="Ponting C.P."/>
            <person name="Pop M."/>
            <person name="Porcelli D."/>
            <person name="Powell J.R."/>
            <person name="Prohaska S."/>
            <person name="Pruitt K."/>
            <person name="Puig M."/>
            <person name="Quesneville H."/>
            <person name="Ram K.R."/>
            <person name="Rand D."/>
            <person name="Rasmussen M.D."/>
            <person name="Reed L.K."/>
            <person name="Reenan R."/>
            <person name="Reily A."/>
            <person name="Remington K.A."/>
            <person name="Rieger T.T."/>
            <person name="Ritchie M.G."/>
            <person name="Robin C."/>
            <person name="Rogers Y.H."/>
            <person name="Rohde C."/>
            <person name="Rozas J."/>
            <person name="Rubenfield M.J."/>
            <person name="Ruiz A."/>
            <person name="Russo S."/>
            <person name="Salzberg S.L."/>
            <person name="Sanchez-Gracia A."/>
            <person name="Saranga D.J."/>
            <person name="Sato H."/>
            <person name="Schaeffer S.W."/>
            <person name="Schatz M.C."/>
            <person name="Schlenke T."/>
            <person name="Schwartz R."/>
            <person name="Segarra C."/>
            <person name="Singh R.S."/>
            <person name="Sirot L."/>
            <person name="Sirota M."/>
            <person name="Sisneros N.B."/>
            <person name="Smith C.D."/>
            <person name="Smith T.F."/>
            <person name="Spieth J."/>
            <person name="Stage D.E."/>
            <person name="Stark A."/>
            <person name="Stephan W."/>
            <person name="Strausberg R.L."/>
            <person name="Strempel S."/>
            <person name="Sturgill D."/>
            <person name="Sutton G."/>
            <person name="Sutton G.G."/>
            <person name="Tao W."/>
            <person name="Teichmann S."/>
            <person name="Tobari Y.N."/>
            <person name="Tomimura Y."/>
            <person name="Tsolas J.M."/>
            <person name="Valente V.L."/>
            <person name="Venter E."/>
            <person name="Venter J.C."/>
            <person name="Vicario S."/>
            <person name="Vieira F.G."/>
            <person name="Vilella A.J."/>
            <person name="Villasante A."/>
            <person name="Walenz B."/>
            <person name="Wang J."/>
            <person name="Wasserman M."/>
            <person name="Watts T."/>
            <person name="Wilson D."/>
            <person name="Wilson R.K."/>
            <person name="Wing R.A."/>
            <person name="Wolfner M.F."/>
            <person name="Wong A."/>
            <person name="Wong G.K."/>
            <person name="Wu C.I."/>
            <person name="Wu G."/>
            <person name="Yamamoto D."/>
            <person name="Yang H.P."/>
            <person name="Yang S.P."/>
            <person name="Yorke J.A."/>
            <person name="Yoshida K."/>
            <person name="Zdobnov E."/>
            <person name="Zhang P."/>
            <person name="Zhang Y."/>
            <person name="Zimin A.V."/>
            <person name="Baldwin J."/>
            <person name="Abdouelleil A."/>
            <person name="Abdulkadir J."/>
            <person name="Abebe A."/>
            <person name="Abera B."/>
            <person name="Abreu J."/>
            <person name="Acer S.C."/>
            <person name="Aftuck L."/>
            <person name="Alexander A."/>
            <person name="An P."/>
            <person name="Anderson E."/>
            <person name="Anderson S."/>
            <person name="Arachi H."/>
            <person name="Azer M."/>
            <person name="Bachantsang P."/>
            <person name="Barry A."/>
            <person name="Bayul T."/>
            <person name="Berlin A."/>
            <person name="Bessette D."/>
            <person name="Bloom T."/>
            <person name="Blye J."/>
            <person name="Boguslavskiy L."/>
            <person name="Bonnet C."/>
            <person name="Boukhgalter B."/>
            <person name="Bourzgui I."/>
            <person name="Brown A."/>
            <person name="Cahill P."/>
            <person name="Channer S."/>
            <person name="Cheshatsang Y."/>
            <person name="Chuda L."/>
            <person name="Citroen M."/>
            <person name="Collymore A."/>
            <person name="Cooke P."/>
            <person name="Costello M."/>
            <person name="D'Aco K."/>
            <person name="Daza R."/>
            <person name="De Haan G."/>
            <person name="DeGray S."/>
            <person name="DeMaso C."/>
            <person name="Dhargay N."/>
            <person name="Dooley K."/>
            <person name="Dooley E."/>
            <person name="Doricent M."/>
            <person name="Dorje P."/>
            <person name="Dorjee K."/>
            <person name="Dupes A."/>
            <person name="Elong R."/>
            <person name="Falk J."/>
            <person name="Farina A."/>
            <person name="Faro S."/>
            <person name="Ferguson D."/>
            <person name="Fisher S."/>
            <person name="Foley C.D."/>
            <person name="Franke A."/>
            <person name="Friedrich D."/>
            <person name="Gadbois L."/>
            <person name="Gearin G."/>
            <person name="Gearin C.R."/>
            <person name="Giannoukos G."/>
            <person name="Goode T."/>
            <person name="Graham J."/>
            <person name="Grandbois E."/>
            <person name="Grewal S."/>
            <person name="Gyaltsen K."/>
            <person name="Hafez N."/>
            <person name="Hagos B."/>
            <person name="Hall J."/>
            <person name="Henson C."/>
            <person name="Hollinger A."/>
            <person name="Honan T."/>
            <person name="Huard M.D."/>
            <person name="Hughes L."/>
            <person name="Hurhula B."/>
            <person name="Husby M.E."/>
            <person name="Kamat A."/>
            <person name="Kanga B."/>
            <person name="Kashin S."/>
            <person name="Khazanovich D."/>
            <person name="Kisner P."/>
            <person name="Lance K."/>
            <person name="Lara M."/>
            <person name="Lee W."/>
            <person name="Lennon N."/>
            <person name="Letendre F."/>
            <person name="LeVine R."/>
            <person name="Lipovsky A."/>
            <person name="Liu X."/>
            <person name="Liu J."/>
            <person name="Liu S."/>
            <person name="Lokyitsang T."/>
            <person name="Lokyitsang Y."/>
            <person name="Lubonja R."/>
            <person name="Lui A."/>
            <person name="MacDonald P."/>
            <person name="Magnisalis V."/>
            <person name="Maru K."/>
            <person name="Matthews C."/>
            <person name="McCusker W."/>
            <person name="McDonough S."/>
            <person name="Mehta T."/>
            <person name="Meldrim J."/>
            <person name="Meneus L."/>
            <person name="Mihai O."/>
            <person name="Mihalev A."/>
            <person name="Mihova T."/>
            <person name="Mittelman R."/>
            <person name="Mlenga V."/>
            <person name="Montmayeur A."/>
            <person name="Mulrain L."/>
            <person name="Navidi A."/>
            <person name="Naylor J."/>
            <person name="Negash T."/>
            <person name="Nguyen T."/>
            <person name="Nguyen N."/>
            <person name="Nicol R."/>
            <person name="Norbu C."/>
            <person name="Norbu N."/>
            <person name="Novod N."/>
            <person name="O'Neill B."/>
            <person name="Osman S."/>
            <person name="Markiewicz E."/>
            <person name="Oyono O.L."/>
            <person name="Patti C."/>
            <person name="Phunkhang P."/>
            <person name="Pierre F."/>
            <person name="Priest M."/>
            <person name="Raghuraman S."/>
            <person name="Rege F."/>
            <person name="Reyes R."/>
            <person name="Rise C."/>
            <person name="Rogov P."/>
            <person name="Ross K."/>
            <person name="Ryan E."/>
            <person name="Settipalli S."/>
            <person name="Shea T."/>
            <person name="Sherpa N."/>
            <person name="Shi L."/>
            <person name="Shih D."/>
            <person name="Sparrow T."/>
            <person name="Spaulding J."/>
            <person name="Stalker J."/>
            <person name="Stange-Thomann N."/>
            <person name="Stavropoulos S."/>
            <person name="Stone C."/>
            <person name="Strader C."/>
            <person name="Tesfaye S."/>
            <person name="Thomson T."/>
            <person name="Thoulutsang Y."/>
            <person name="Thoulutsang D."/>
            <person name="Topham K."/>
            <person name="Topping I."/>
            <person name="Tsamla T."/>
            <person name="Vassiliev H."/>
            <person name="Vo A."/>
            <person name="Wangchuk T."/>
            <person name="Wangdi T."/>
            <person name="Weiand M."/>
            <person name="Wilkinson J."/>
            <person name="Wilson A."/>
            <person name="Yadav S."/>
            <person name="Young G."/>
            <person name="Yu Q."/>
            <person name="Zembek L."/>
            <person name="Zhong D."/>
            <person name="Zimmer A."/>
            <person name="Zwirko Z."/>
            <person name="Jaffe D.B."/>
            <person name="Alvarez P."/>
            <person name="Brockman W."/>
            <person name="Butler J."/>
            <person name="Chin C."/>
            <person name="Gnerre S."/>
            <person name="Grabherr M."/>
            <person name="Kleber M."/>
            <person name="Mauceli E."/>
            <person name="MacCallum I."/>
        </authorList>
    </citation>
    <scope>NUCLEOTIDE SEQUENCE [LARGE SCALE GENOMIC DNA]</scope>
    <source>
        <strain evidence="3">Tucson 14024-0371.13</strain>
    </source>
</reference>
<dbReference type="GO" id="GO:0005615">
    <property type="term" value="C:extracellular space"/>
    <property type="evidence" value="ECO:0007669"/>
    <property type="project" value="TreeGrafter"/>
</dbReference>
<proteinExistence type="predicted"/>
<dbReference type="GO" id="GO:0005737">
    <property type="term" value="C:cytoplasm"/>
    <property type="evidence" value="ECO:0007669"/>
    <property type="project" value="TreeGrafter"/>
</dbReference>
<dbReference type="InParanoid" id="A0A0P8ZJA3"/>
<sequence>MVMVALLMHLKEFAESYIDISTINVKSEDRISKDVTPLSYEIFIETNISIKDFNGMVLMYIKWTTDSKKIYLHTHSDLYIEEKQIKLRLSKNINKVSSKNVPVLRGIRLPKKTIYVVHLKEIVRQGSEGVIEIPFKGKILNTAQGFFEGYYTNSSTLAQESYLATNLKPNNARRLFPCFDEPEIKVPFKVSIARSQEYIAVFNTILNKSIQQ</sequence>
<evidence type="ECO:0000259" key="1">
    <source>
        <dbReference type="Pfam" id="PF17900"/>
    </source>
</evidence>
<dbReference type="Gene3D" id="2.60.40.1730">
    <property type="entry name" value="tricorn interacting facor f3 domain"/>
    <property type="match status" value="1"/>
</dbReference>
<dbReference type="PANTHER" id="PTHR11533">
    <property type="entry name" value="PROTEASE M1 ZINC METALLOPROTEASE"/>
    <property type="match status" value="1"/>
</dbReference>
<dbReference type="PANTHER" id="PTHR11533:SF18">
    <property type="entry name" value="FI02158P"/>
    <property type="match status" value="1"/>
</dbReference>
<gene>
    <name evidence="2" type="primary">Dana\GF26589</name>
    <name evidence="2" type="ORF">GF26589</name>
</gene>
<dbReference type="InterPro" id="IPR050344">
    <property type="entry name" value="Peptidase_M1_aminopeptidases"/>
</dbReference>
<dbReference type="Pfam" id="PF17900">
    <property type="entry name" value="Peptidase_M1_N"/>
    <property type="match status" value="1"/>
</dbReference>
<dbReference type="OrthoDB" id="8182982at2759"/>
<protein>
    <recommendedName>
        <fullName evidence="1">Aminopeptidase N-like N-terminal domain-containing protein</fullName>
    </recommendedName>
</protein>
<dbReference type="InterPro" id="IPR042097">
    <property type="entry name" value="Aminopeptidase_N-like_N_sf"/>
</dbReference>
<organism evidence="2 3">
    <name type="scientific">Drosophila ananassae</name>
    <name type="common">Fruit fly</name>
    <dbReference type="NCBI Taxonomy" id="7217"/>
    <lineage>
        <taxon>Eukaryota</taxon>
        <taxon>Metazoa</taxon>
        <taxon>Ecdysozoa</taxon>
        <taxon>Arthropoda</taxon>
        <taxon>Hexapoda</taxon>
        <taxon>Insecta</taxon>
        <taxon>Pterygota</taxon>
        <taxon>Neoptera</taxon>
        <taxon>Endopterygota</taxon>
        <taxon>Diptera</taxon>
        <taxon>Brachycera</taxon>
        <taxon>Muscomorpha</taxon>
        <taxon>Ephydroidea</taxon>
        <taxon>Drosophilidae</taxon>
        <taxon>Drosophila</taxon>
        <taxon>Sophophora</taxon>
    </lineage>
</organism>
<evidence type="ECO:0000313" key="3">
    <source>
        <dbReference type="Proteomes" id="UP000007801"/>
    </source>
</evidence>
<name>A0A0P8ZJA3_DROAN</name>
<dbReference type="GO" id="GO:0016020">
    <property type="term" value="C:membrane"/>
    <property type="evidence" value="ECO:0007669"/>
    <property type="project" value="TreeGrafter"/>
</dbReference>